<dbReference type="InParanoid" id="C5KBN8"/>
<protein>
    <submittedName>
        <fullName evidence="1">Uncharacterized protein</fullName>
    </submittedName>
</protein>
<dbReference type="Proteomes" id="UP000007800">
    <property type="component" value="Unassembled WGS sequence"/>
</dbReference>
<dbReference type="GeneID" id="9048581"/>
<dbReference type="AlphaFoldDB" id="C5KBN8"/>
<organism evidence="2">
    <name type="scientific">Perkinsus marinus (strain ATCC 50983 / TXsc)</name>
    <dbReference type="NCBI Taxonomy" id="423536"/>
    <lineage>
        <taxon>Eukaryota</taxon>
        <taxon>Sar</taxon>
        <taxon>Alveolata</taxon>
        <taxon>Perkinsozoa</taxon>
        <taxon>Perkinsea</taxon>
        <taxon>Perkinsida</taxon>
        <taxon>Perkinsidae</taxon>
        <taxon>Perkinsus</taxon>
    </lineage>
</organism>
<gene>
    <name evidence="1" type="ORF">Pmar_PMAR028382</name>
</gene>
<accession>C5KBN8</accession>
<dbReference type="RefSeq" id="XP_002786312.1">
    <property type="nucleotide sequence ID" value="XM_002786266.1"/>
</dbReference>
<evidence type="ECO:0000313" key="2">
    <source>
        <dbReference type="Proteomes" id="UP000007800"/>
    </source>
</evidence>
<sequence length="357" mass="39293">MLRIRYVGPLLVSHIRRGTFIRGVANKESVDVTALRTPDEILECLTGLDQPPLSICSSITLRALALLPAFTLGQCATLLLALQKIGAETEVRELAEGITEGLFQAELPMDDSEGAWRYLEALSFSLPESLKEDESLTHMILGCACENVVNVPVVSVCQGLVSLLRAGVLRRHAPVVAEQLDLLGSRLQGGANPTDVCRLLALTVKLLRICPDIVPERFLENAVDYISARTQQFAAEQLASIAVALWRLEEIIPEFNATVHIIERLSAELIWKYSQLRLSPALNAVEGLVNLRNYVALDDSERLRPLVVHVAKRVHALDPEQVLRLMEVLKCCHSAERMCEPLVLNALAEQPNAVLPG</sequence>
<evidence type="ECO:0000313" key="1">
    <source>
        <dbReference type="EMBL" id="EER18108.1"/>
    </source>
</evidence>
<dbReference type="OrthoDB" id="10375199at2759"/>
<name>C5KBN8_PERM5</name>
<keyword evidence="2" id="KW-1185">Reference proteome</keyword>
<proteinExistence type="predicted"/>
<dbReference type="EMBL" id="GG671893">
    <property type="protein sequence ID" value="EER18108.1"/>
    <property type="molecule type" value="Genomic_DNA"/>
</dbReference>
<reference evidence="1 2" key="1">
    <citation type="submission" date="2008-07" db="EMBL/GenBank/DDBJ databases">
        <authorList>
            <person name="El-Sayed N."/>
            <person name="Caler E."/>
            <person name="Inman J."/>
            <person name="Amedeo P."/>
            <person name="Hass B."/>
            <person name="Wortman J."/>
        </authorList>
    </citation>
    <scope>NUCLEOTIDE SEQUENCE [LARGE SCALE GENOMIC DNA]</scope>
    <source>
        <strain evidence="2">ATCC 50983 / TXsc</strain>
    </source>
</reference>
<dbReference type="OMA" id="DESLTHM"/>